<evidence type="ECO:0000313" key="3">
    <source>
        <dbReference type="Proteomes" id="UP000195521"/>
    </source>
</evidence>
<sequence>MIDSCPISTLNEFHSSEEQIIEKFTHNQNGVKQDDMLRKGVQKRNGALNKHSFSRPTEEVIKNSMAVRTRAEGEDFSKKDHHVKSNCDYFGADPHTTDYSIESLLHKIRNLENEKSYLLKFLENKKNVELEYKKALETQAAFVNSENKKSQFYENEWLHMKSLEYSFINSGKEPLRHALELFYGDSNLYEKLGNLTSTQEIFIANLVEDHKNLIQERNTISRKYQEAVDANFQLYQQNEMLKAQNINLMEKNKDTINEQLENKLNALNDTLICVQKENIRLQETVEQYVRLMKNINKCAEVNSIKDEVDKFKNYLLI</sequence>
<keyword evidence="3" id="KW-1185">Reference proteome</keyword>
<protein>
    <submittedName>
        <fullName evidence="2">Uncharacterized protein</fullName>
    </submittedName>
</protein>
<feature type="coiled-coil region" evidence="1">
    <location>
        <begin position="203"/>
        <end position="277"/>
    </location>
</feature>
<dbReference type="RefSeq" id="XP_028542051.1">
    <property type="nucleotide sequence ID" value="XM_028686250.1"/>
</dbReference>
<dbReference type="EMBL" id="BDQF01000004">
    <property type="protein sequence ID" value="GAW79462.1"/>
    <property type="molecule type" value="Genomic_DNA"/>
</dbReference>
<evidence type="ECO:0000256" key="1">
    <source>
        <dbReference type="SAM" id="Coils"/>
    </source>
</evidence>
<keyword evidence="1" id="KW-0175">Coiled coil</keyword>
<proteinExistence type="predicted"/>
<organism evidence="2 3">
    <name type="scientific">Plasmodium gonderi</name>
    <dbReference type="NCBI Taxonomy" id="77519"/>
    <lineage>
        <taxon>Eukaryota</taxon>
        <taxon>Sar</taxon>
        <taxon>Alveolata</taxon>
        <taxon>Apicomplexa</taxon>
        <taxon>Aconoidasida</taxon>
        <taxon>Haemosporida</taxon>
        <taxon>Plasmodiidae</taxon>
        <taxon>Plasmodium</taxon>
        <taxon>Plasmodium (Plasmodium)</taxon>
    </lineage>
</organism>
<evidence type="ECO:0000313" key="2">
    <source>
        <dbReference type="EMBL" id="GAW79462.1"/>
    </source>
</evidence>
<comment type="caution">
    <text evidence="2">The sequence shown here is derived from an EMBL/GenBank/DDBJ whole genome shotgun (WGS) entry which is preliminary data.</text>
</comment>
<dbReference type="OrthoDB" id="369180at2759"/>
<reference evidence="3" key="1">
    <citation type="submission" date="2017-04" db="EMBL/GenBank/DDBJ databases">
        <title>Plasmodium gonderi genome.</title>
        <authorList>
            <person name="Arisue N."/>
            <person name="Honma H."/>
            <person name="Kawai S."/>
            <person name="Tougan T."/>
            <person name="Tanabe K."/>
            <person name="Horii T."/>
        </authorList>
    </citation>
    <scope>NUCLEOTIDE SEQUENCE [LARGE SCALE GENOMIC DNA]</scope>
    <source>
        <strain evidence="3">ATCC 30045</strain>
    </source>
</reference>
<dbReference type="AlphaFoldDB" id="A0A1Y1JFD6"/>
<dbReference type="GeneID" id="39746173"/>
<name>A0A1Y1JFD6_PLAGO</name>
<dbReference type="Proteomes" id="UP000195521">
    <property type="component" value="Unassembled WGS sequence"/>
</dbReference>
<dbReference type="OMA" id="QEIFIAN"/>
<accession>A0A1Y1JFD6</accession>
<gene>
    <name evidence="2" type="ORF">PGO_040620</name>
</gene>